<feature type="signal peptide" evidence="1">
    <location>
        <begin position="1"/>
        <end position="28"/>
    </location>
</feature>
<dbReference type="EMBL" id="CAJVAS010000031">
    <property type="protein sequence ID" value="CAG7645343.1"/>
    <property type="molecule type" value="Genomic_DNA"/>
</dbReference>
<feature type="chain" id="PRO_5037656345" evidence="1">
    <location>
        <begin position="29"/>
        <end position="709"/>
    </location>
</feature>
<name>A0A916K6J1_9BACL</name>
<accession>A0A916K6J1</accession>
<proteinExistence type="predicted"/>
<comment type="caution">
    <text evidence="2">The sequence shown here is derived from an EMBL/GenBank/DDBJ whole genome shotgun (WGS) entry which is preliminary data.</text>
</comment>
<evidence type="ECO:0000313" key="2">
    <source>
        <dbReference type="EMBL" id="CAG7645343.1"/>
    </source>
</evidence>
<reference evidence="2" key="1">
    <citation type="submission" date="2021-06" db="EMBL/GenBank/DDBJ databases">
        <authorList>
            <person name="Criscuolo A."/>
        </authorList>
    </citation>
    <scope>NUCLEOTIDE SEQUENCE</scope>
    <source>
        <strain evidence="2">CIP111600</strain>
    </source>
</reference>
<keyword evidence="3" id="KW-1185">Reference proteome</keyword>
<dbReference type="RefSeq" id="WP_218094642.1">
    <property type="nucleotide sequence ID" value="NZ_CAJVAS010000031.1"/>
</dbReference>
<dbReference type="AlphaFoldDB" id="A0A916K6J1"/>
<evidence type="ECO:0000256" key="1">
    <source>
        <dbReference type="SAM" id="SignalP"/>
    </source>
</evidence>
<sequence length="709" mass="78373">MYRSNKVKWALICLLAAVPAAGAGPATAVNAQSAAYQRDVLSAAQQLPLVYVTKNAYFELKNAVILPSETGNMLFFTMTVDNGESAALSFLDYWVRVGSKSGTEFEAQLLPQDKAKKDIPAGQRVDYSFYAPVNDSVTLGDLQFRVTHWNYNLAALEETVGSIAFPNDADSVLSAPSDSRTLNFGSFPVEAQVTKNYVQEKEAHLSPRLMLKLTNRGGSSLKLPGLQYALRTAGGASYPLEAVVPADKQQLTPEVSVEIQLKGTLLPKSAATGEWEVVISQPVSITSDQKLNYPIASLTVPAAALETIPLGSPVDYTNLTGTYRLQVEKLQRMPWEDQDILSADLTLTHQEAASLPFPEMKGYYLLDDGVKIEAKAIRTDRAAGLPPGVPMHVQFAAKIPYAYPYSAARLVVQEKVNEQTVEEMAQFDMPLTGTGLKAVALGSKQPITGAGRSAMYAPRAVNSYADDSSQWFEVQLETTNLEKRSSALPKVAAFLKTPDERLFPMKIREVKQKLNPSGQAVQSLTAKLPKDMDRAGLKLIVGEAVTDTHWTGLDEKADAYLNAVEMELPEEQPGPKTNLKNIEFFPYKLTISKLQTQLDNKALRINFDYNLEKDTYYETANDGQRLIIQFQDAARNVTIEEVLYLESKPGDDDKKVDLGLHEYKITKSDADLIYKLVFMKKYNVSVFSEFQGKRKLLATQNLDWFITVD</sequence>
<protein>
    <submittedName>
        <fullName evidence="2">Uncharacterized protein</fullName>
    </submittedName>
</protein>
<keyword evidence="1" id="KW-0732">Signal</keyword>
<dbReference type="Proteomes" id="UP000693672">
    <property type="component" value="Unassembled WGS sequence"/>
</dbReference>
<gene>
    <name evidence="2" type="ORF">PAESOLCIP111_04925</name>
</gene>
<organism evidence="2 3">
    <name type="scientific">Paenibacillus solanacearum</name>
    <dbReference type="NCBI Taxonomy" id="2048548"/>
    <lineage>
        <taxon>Bacteria</taxon>
        <taxon>Bacillati</taxon>
        <taxon>Bacillota</taxon>
        <taxon>Bacilli</taxon>
        <taxon>Bacillales</taxon>
        <taxon>Paenibacillaceae</taxon>
        <taxon>Paenibacillus</taxon>
    </lineage>
</organism>
<evidence type="ECO:0000313" key="3">
    <source>
        <dbReference type="Proteomes" id="UP000693672"/>
    </source>
</evidence>